<accession>A0A7Y4JXF5</accession>
<dbReference type="Proteomes" id="UP000528460">
    <property type="component" value="Unassembled WGS sequence"/>
</dbReference>
<evidence type="ECO:0000256" key="1">
    <source>
        <dbReference type="SAM" id="SignalP"/>
    </source>
</evidence>
<name>A0A7Y4JXF5_9BACT</name>
<gene>
    <name evidence="2" type="ORF">HNS30_28450</name>
</gene>
<evidence type="ECO:0000313" key="3">
    <source>
        <dbReference type="Proteomes" id="UP000528460"/>
    </source>
</evidence>
<dbReference type="EMBL" id="JABFJW010000280">
    <property type="protein sequence ID" value="NOK12979.1"/>
    <property type="molecule type" value="Genomic_DNA"/>
</dbReference>
<keyword evidence="1" id="KW-0732">Signal</keyword>
<reference evidence="2 3" key="1">
    <citation type="submission" date="2020-05" db="EMBL/GenBank/DDBJ databases">
        <authorList>
            <person name="Whitworth D."/>
        </authorList>
    </citation>
    <scope>NUCLEOTIDE SEQUENCE [LARGE SCALE GENOMIC DNA]</scope>
    <source>
        <strain evidence="2 3">CA046A</strain>
    </source>
</reference>
<feature type="chain" id="PRO_5030950755" evidence="1">
    <location>
        <begin position="24"/>
        <end position="148"/>
    </location>
</feature>
<organism evidence="2 3">
    <name type="scientific">Corallococcus exercitus</name>
    <dbReference type="NCBI Taxonomy" id="2316736"/>
    <lineage>
        <taxon>Bacteria</taxon>
        <taxon>Pseudomonadati</taxon>
        <taxon>Myxococcota</taxon>
        <taxon>Myxococcia</taxon>
        <taxon>Myxococcales</taxon>
        <taxon>Cystobacterineae</taxon>
        <taxon>Myxococcaceae</taxon>
        <taxon>Corallococcus</taxon>
    </lineage>
</organism>
<evidence type="ECO:0000313" key="2">
    <source>
        <dbReference type="EMBL" id="NOK12979.1"/>
    </source>
</evidence>
<dbReference type="RefSeq" id="WP_171420155.1">
    <property type="nucleotide sequence ID" value="NZ_JABFJW010000280.1"/>
</dbReference>
<dbReference type="AlphaFoldDB" id="A0A7Y4JXF5"/>
<comment type="caution">
    <text evidence="2">The sequence shown here is derived from an EMBL/GenBank/DDBJ whole genome shotgun (WGS) entry which is preliminary data.</text>
</comment>
<proteinExistence type="predicted"/>
<feature type="signal peptide" evidence="1">
    <location>
        <begin position="1"/>
        <end position="23"/>
    </location>
</feature>
<dbReference type="PROSITE" id="PS51257">
    <property type="entry name" value="PROKAR_LIPOPROTEIN"/>
    <property type="match status" value="1"/>
</dbReference>
<sequence length="148" mass="15227">MKLNALAMSVVAMLTLAVGCGVADENVTQGEQVTAQGSTCAMGQRLCPACDGKSTYCATMCGDCAVPIAAPTVEAEGLTCKTGQRLCPTCDGTGTYCATRCFECAPQVVTNPDPSVSAMGSTNCPPRQFLCQRCDGSYQCAPECAPCL</sequence>
<protein>
    <submittedName>
        <fullName evidence="2">Uncharacterized protein</fullName>
    </submittedName>
</protein>